<dbReference type="InterPro" id="IPR036652">
    <property type="entry name" value="YjeF_N_dom_sf"/>
</dbReference>
<comment type="catalytic activity">
    <reaction evidence="15 17 19">
        <text>(6S)-NADHX + ADP = AMP + phosphate + NADH + H(+)</text>
        <dbReference type="Rhea" id="RHEA:32223"/>
        <dbReference type="ChEBI" id="CHEBI:15378"/>
        <dbReference type="ChEBI" id="CHEBI:43474"/>
        <dbReference type="ChEBI" id="CHEBI:57945"/>
        <dbReference type="ChEBI" id="CHEBI:64074"/>
        <dbReference type="ChEBI" id="CHEBI:456215"/>
        <dbReference type="ChEBI" id="CHEBI:456216"/>
        <dbReference type="EC" id="4.2.1.136"/>
    </reaction>
</comment>
<comment type="catalytic activity">
    <reaction evidence="2 18 19">
        <text>(6R)-NADPHX = (6S)-NADPHX</text>
        <dbReference type="Rhea" id="RHEA:32227"/>
        <dbReference type="ChEBI" id="CHEBI:64076"/>
        <dbReference type="ChEBI" id="CHEBI:64077"/>
        <dbReference type="EC" id="5.1.99.6"/>
    </reaction>
</comment>
<accession>A0A075WPV4</accession>
<proteinExistence type="inferred from homology"/>
<dbReference type="InterPro" id="IPR030677">
    <property type="entry name" value="Nnr"/>
</dbReference>
<evidence type="ECO:0000256" key="17">
    <source>
        <dbReference type="HAMAP-Rule" id="MF_01965"/>
    </source>
</evidence>
<dbReference type="GO" id="GO:0052855">
    <property type="term" value="F:ADP-dependent NAD(P)H-hydrate dehydratase activity"/>
    <property type="evidence" value="ECO:0007669"/>
    <property type="project" value="UniProtKB-UniRule"/>
</dbReference>
<evidence type="ECO:0000256" key="7">
    <source>
        <dbReference type="ARBA" id="ARBA00022840"/>
    </source>
</evidence>
<dbReference type="CDD" id="cd01171">
    <property type="entry name" value="YXKO-related"/>
    <property type="match status" value="1"/>
</dbReference>
<dbReference type="Gene3D" id="3.40.50.10260">
    <property type="entry name" value="YjeF N-terminal domain"/>
    <property type="match status" value="1"/>
</dbReference>
<dbReference type="STRING" id="289377.HL41_00185"/>
<evidence type="ECO:0000256" key="2">
    <source>
        <dbReference type="ARBA" id="ARBA00000909"/>
    </source>
</evidence>
<dbReference type="PROSITE" id="PS51383">
    <property type="entry name" value="YJEF_C_3"/>
    <property type="match status" value="1"/>
</dbReference>
<dbReference type="GO" id="GO:0110051">
    <property type="term" value="P:metabolite repair"/>
    <property type="evidence" value="ECO:0007669"/>
    <property type="project" value="TreeGrafter"/>
</dbReference>
<keyword evidence="23" id="KW-1185">Reference proteome</keyword>
<feature type="binding site" evidence="17">
    <location>
        <begin position="428"/>
        <end position="432"/>
    </location>
    <ligand>
        <name>AMP</name>
        <dbReference type="ChEBI" id="CHEBI:456215"/>
    </ligand>
</feature>
<comment type="function">
    <text evidence="17">Catalyzes the dehydration of the S-form of NAD(P)HX at the expense of ADP, which is converted to AMP. Together with NAD(P)HX epimerase, which catalyzes the epimerization of the S- and R-forms, the enzyme allows the repair of both epimers of NAD(P)HX, a damaged form of NAD(P)H that is a result of enzymatic or heat-dependent hydration.</text>
</comment>
<comment type="similarity">
    <text evidence="18">Belongs to the NnrE/AIBP family.</text>
</comment>
<evidence type="ECO:0000259" key="21">
    <source>
        <dbReference type="PROSITE" id="PS51385"/>
    </source>
</evidence>
<dbReference type="EC" id="5.1.99.6" evidence="19"/>
<dbReference type="PANTHER" id="PTHR12592">
    <property type="entry name" value="ATP-DEPENDENT (S)-NAD(P)H-HYDRATE DEHYDRATASE FAMILY MEMBER"/>
    <property type="match status" value="1"/>
</dbReference>
<keyword evidence="9 18" id="KW-0630">Potassium</keyword>
<dbReference type="eggNOG" id="COG0063">
    <property type="taxonomic scope" value="Bacteria"/>
</dbReference>
<feature type="binding site" evidence="17">
    <location>
        <position position="458"/>
    </location>
    <ligand>
        <name>(6S)-NADPHX</name>
        <dbReference type="ChEBI" id="CHEBI:64076"/>
    </ligand>
</feature>
<evidence type="ECO:0000256" key="5">
    <source>
        <dbReference type="ARBA" id="ARBA00022723"/>
    </source>
</evidence>
<dbReference type="InterPro" id="IPR004443">
    <property type="entry name" value="YjeF_N_dom"/>
</dbReference>
<keyword evidence="7 17" id="KW-0067">ATP-binding</keyword>
<comment type="cofactor">
    <cofactor evidence="18 19">
        <name>K(+)</name>
        <dbReference type="ChEBI" id="CHEBI:29103"/>
    </cofactor>
    <text evidence="18 19">Binds 1 potassium ion per subunit.</text>
</comment>
<evidence type="ECO:0000259" key="20">
    <source>
        <dbReference type="PROSITE" id="PS51383"/>
    </source>
</evidence>
<feature type="binding site" evidence="18">
    <location>
        <begin position="59"/>
        <end position="63"/>
    </location>
    <ligand>
        <name>(6S)-NADPHX</name>
        <dbReference type="ChEBI" id="CHEBI:64076"/>
    </ligand>
</feature>
<feature type="binding site" evidence="18">
    <location>
        <position position="167"/>
    </location>
    <ligand>
        <name>(6S)-NADPHX</name>
        <dbReference type="ChEBI" id="CHEBI:64076"/>
    </ligand>
</feature>
<dbReference type="InterPro" id="IPR000631">
    <property type="entry name" value="CARKD"/>
</dbReference>
<evidence type="ECO:0000256" key="14">
    <source>
        <dbReference type="ARBA" id="ARBA00025153"/>
    </source>
</evidence>
<evidence type="ECO:0000313" key="23">
    <source>
        <dbReference type="Proteomes" id="UP000028481"/>
    </source>
</evidence>
<dbReference type="RefSeq" id="WP_038062983.1">
    <property type="nucleotide sequence ID" value="NZ_CP008796.1"/>
</dbReference>
<feature type="binding site" evidence="17">
    <location>
        <position position="269"/>
    </location>
    <ligand>
        <name>(6S)-NADPHX</name>
        <dbReference type="ChEBI" id="CHEBI:64076"/>
    </ligand>
</feature>
<evidence type="ECO:0000256" key="8">
    <source>
        <dbReference type="ARBA" id="ARBA00022857"/>
    </source>
</evidence>
<dbReference type="NCBIfam" id="TIGR00196">
    <property type="entry name" value="yjeF_cterm"/>
    <property type="match status" value="1"/>
</dbReference>
<dbReference type="PROSITE" id="PS51385">
    <property type="entry name" value="YJEF_N"/>
    <property type="match status" value="1"/>
</dbReference>
<feature type="domain" description="YjeF C-terminal" evidence="20">
    <location>
        <begin position="234"/>
        <end position="517"/>
    </location>
</feature>
<protein>
    <recommendedName>
        <fullName evidence="19">Bifunctional NAD(P)H-hydrate repair enzyme</fullName>
    </recommendedName>
    <alternativeName>
        <fullName evidence="19">Nicotinamide nucleotide repair protein</fullName>
    </alternativeName>
    <domain>
        <recommendedName>
            <fullName evidence="19">ADP-dependent (S)-NAD(P)H-hydrate dehydratase</fullName>
            <ecNumber evidence="19">4.2.1.136</ecNumber>
        </recommendedName>
        <alternativeName>
            <fullName evidence="19">ADP-dependent NAD(P)HX dehydratase</fullName>
        </alternativeName>
    </domain>
    <domain>
        <recommendedName>
            <fullName evidence="19">NAD(P)H-hydrate epimerase</fullName>
            <ecNumber evidence="19">5.1.99.6</ecNumber>
        </recommendedName>
    </domain>
</protein>
<comment type="function">
    <text evidence="14 19">Bifunctional enzyme that catalyzes the epimerization of the S- and R-forms of NAD(P)HX and the dehydration of the S-form of NAD(P)HX at the expense of ADP, which is converted to AMP. This allows the repair of both epimers of NAD(P)HX, a damaged form of NAD(P)H that is a result of enzymatic or heat-dependent hydration.</text>
</comment>
<comment type="similarity">
    <text evidence="3 19">In the N-terminal section; belongs to the NnrE/AIBP family.</text>
</comment>
<dbReference type="EC" id="4.2.1.136" evidence="19"/>
<dbReference type="PANTHER" id="PTHR12592:SF0">
    <property type="entry name" value="ATP-DEPENDENT (S)-NAD(P)H-HYDRATE DEHYDRATASE"/>
    <property type="match status" value="1"/>
</dbReference>
<evidence type="ECO:0000256" key="6">
    <source>
        <dbReference type="ARBA" id="ARBA00022741"/>
    </source>
</evidence>
<keyword evidence="12 17" id="KW-0456">Lyase</keyword>
<comment type="function">
    <text evidence="18">Catalyzes the epimerization of the S- and R-forms of NAD(P)HX, a damaged form of NAD(P)H that is a result of enzymatic or heat-dependent hydration. This is a prerequisite for the S-specific NAD(P)H-hydrate dehydratase to allow the repair of both epimers of NAD(P)HX.</text>
</comment>
<dbReference type="Proteomes" id="UP000028481">
    <property type="component" value="Chromosome"/>
</dbReference>
<dbReference type="InterPro" id="IPR017953">
    <property type="entry name" value="Carbohydrate_kinase_pred_CS"/>
</dbReference>
<feature type="binding site" evidence="17">
    <location>
        <position position="457"/>
    </location>
    <ligand>
        <name>AMP</name>
        <dbReference type="ChEBI" id="CHEBI:456215"/>
    </ligand>
</feature>
<comment type="similarity">
    <text evidence="4 19">In the C-terminal section; belongs to the NnrD/CARKD family.</text>
</comment>
<comment type="subunit">
    <text evidence="17">Homotetramer.</text>
</comment>
<evidence type="ECO:0000256" key="18">
    <source>
        <dbReference type="HAMAP-Rule" id="MF_01966"/>
    </source>
</evidence>
<evidence type="ECO:0000256" key="13">
    <source>
        <dbReference type="ARBA" id="ARBA00023268"/>
    </source>
</evidence>
<dbReference type="PaxDb" id="289377-HL41_00185"/>
<dbReference type="GO" id="GO:0005524">
    <property type="term" value="F:ATP binding"/>
    <property type="evidence" value="ECO:0007669"/>
    <property type="project" value="UniProtKB-UniRule"/>
</dbReference>
<comment type="similarity">
    <text evidence="17">Belongs to the NnrD/CARKD family.</text>
</comment>
<feature type="domain" description="YjeF N-terminal" evidence="21">
    <location>
        <begin position="9"/>
        <end position="224"/>
    </location>
</feature>
<dbReference type="Pfam" id="PF03853">
    <property type="entry name" value="YjeF_N"/>
    <property type="match status" value="1"/>
</dbReference>
<evidence type="ECO:0000256" key="9">
    <source>
        <dbReference type="ARBA" id="ARBA00022958"/>
    </source>
</evidence>
<gene>
    <name evidence="18" type="primary">nnrE</name>
    <name evidence="17" type="synonym">nnrD</name>
    <name evidence="22" type="ORF">HL41_00185</name>
</gene>
<comment type="catalytic activity">
    <reaction evidence="1 18 19">
        <text>(6R)-NADHX = (6S)-NADHX</text>
        <dbReference type="Rhea" id="RHEA:32215"/>
        <dbReference type="ChEBI" id="CHEBI:64074"/>
        <dbReference type="ChEBI" id="CHEBI:64075"/>
        <dbReference type="EC" id="5.1.99.6"/>
    </reaction>
</comment>
<dbReference type="Gene3D" id="3.40.1190.20">
    <property type="match status" value="1"/>
</dbReference>
<dbReference type="PIRSF" id="PIRSF017184">
    <property type="entry name" value="Nnr"/>
    <property type="match status" value="1"/>
</dbReference>
<keyword evidence="8 17" id="KW-0521">NADP</keyword>
<dbReference type="NCBIfam" id="TIGR00197">
    <property type="entry name" value="yjeF_nterm"/>
    <property type="match status" value="1"/>
</dbReference>
<feature type="binding site" evidence="17">
    <location>
        <position position="391"/>
    </location>
    <ligand>
        <name>(6S)-NADPHX</name>
        <dbReference type="ChEBI" id="CHEBI:64076"/>
    </ligand>
</feature>
<sequence length="522" mass="56297">MQVVKASEMKALDEWFIKEVGVPAEVLMERAGLSVAEAIFEAYPVETYGSVLVVCGPGNNGGDGMVCARHLVNLGYEVEVVLLAEKETYQGEALTNLKVLENLGFMPEEVGYIVEFRKVLYDFSPEIMVDAIFGTGLKRPIEGNLAAIVEEINLYRETRGCKVVAVDMPSGVCADTGEVLGTAVKADLTVTFELPKVGQFFYPGKEYVGRLKVCPIGFFKPLVEKKAPKRYLIDLEWAKKVFRPRKGYTHKGLFGHLLVLAGSKGKSGAGLLSALGGLRAGAGLVTLASTRSLQPVYASMLPEALTAGLEEGPRGEVSYANLESLLDLCEKKTALVVGPGLGLGEEVKRLFWELLERVKVPVLIDADGLTIASENPERLKELPCPKVLTPHPGEAERLLKISKKEILRDPLTSAKRLSEMTGAVVVLKGPHTVISSPDGREGISVWDVPGLSQGGTGDVLSGVIGALMSQRYEVFEAACLGVFLHGWAGEKLASEKGPFGYLASEVANKIPEVLKEICDDRP</sequence>
<keyword evidence="10 17" id="KW-0520">NAD</keyword>
<dbReference type="GO" id="GO:0046872">
    <property type="term" value="F:metal ion binding"/>
    <property type="evidence" value="ECO:0007669"/>
    <property type="project" value="UniProtKB-UniRule"/>
</dbReference>
<reference evidence="22 23" key="1">
    <citation type="journal article" date="2015" name="Genome Announc.">
        <title>Genome Sequence of a Sulfate-Reducing Thermophilic Bacterium, Thermodesulfobacterium commune DSM 2178T (Phylum Thermodesulfobacteria).</title>
        <authorList>
            <person name="Bhatnagar S."/>
            <person name="Badger J.H."/>
            <person name="Madupu R."/>
            <person name="Khouri H.M."/>
            <person name="O'Connor E.M."/>
            <person name="Robb F.T."/>
            <person name="Ward N.L."/>
            <person name="Eisen J.A."/>
        </authorList>
    </citation>
    <scope>NUCLEOTIDE SEQUENCE [LARGE SCALE GENOMIC DNA]</scope>
    <source>
        <strain evidence="22 23">DSM 2178</strain>
    </source>
</reference>
<dbReference type="SUPFAM" id="SSF64153">
    <property type="entry name" value="YjeF N-terminal domain-like"/>
    <property type="match status" value="1"/>
</dbReference>
<dbReference type="AlphaFoldDB" id="A0A075WPV4"/>
<evidence type="ECO:0000313" key="22">
    <source>
        <dbReference type="EMBL" id="AIH03379.1"/>
    </source>
</evidence>
<feature type="binding site" evidence="18">
    <location>
        <begin position="134"/>
        <end position="140"/>
    </location>
    <ligand>
        <name>(6S)-NADPHX</name>
        <dbReference type="ChEBI" id="CHEBI:64076"/>
    </ligand>
</feature>
<evidence type="ECO:0000256" key="15">
    <source>
        <dbReference type="ARBA" id="ARBA00048238"/>
    </source>
</evidence>
<dbReference type="GO" id="GO:0052856">
    <property type="term" value="F:NAD(P)HX epimerase activity"/>
    <property type="evidence" value="ECO:0007669"/>
    <property type="project" value="UniProtKB-UniRule"/>
</dbReference>
<organism evidence="22 23">
    <name type="scientific">Thermodesulfobacterium commune DSM 2178</name>
    <dbReference type="NCBI Taxonomy" id="289377"/>
    <lineage>
        <taxon>Bacteria</taxon>
        <taxon>Pseudomonadati</taxon>
        <taxon>Thermodesulfobacteriota</taxon>
        <taxon>Thermodesulfobacteria</taxon>
        <taxon>Thermodesulfobacteriales</taxon>
        <taxon>Thermodesulfobacteriaceae</taxon>
        <taxon>Thermodesulfobacterium</taxon>
    </lineage>
</organism>
<comment type="caution">
    <text evidence="18">Lacks conserved residue(s) required for the propagation of feature annotation.</text>
</comment>
<evidence type="ECO:0000256" key="19">
    <source>
        <dbReference type="PIRNR" id="PIRNR017184"/>
    </source>
</evidence>
<feature type="binding site" evidence="17">
    <location>
        <position position="340"/>
    </location>
    <ligand>
        <name>(6S)-NADPHX</name>
        <dbReference type="ChEBI" id="CHEBI:64076"/>
    </ligand>
</feature>
<keyword evidence="11 18" id="KW-0413">Isomerase</keyword>
<feature type="binding site" evidence="18">
    <location>
        <position position="130"/>
    </location>
    <ligand>
        <name>K(+)</name>
        <dbReference type="ChEBI" id="CHEBI:29103"/>
    </ligand>
</feature>
<dbReference type="PROSITE" id="PS01050">
    <property type="entry name" value="YJEF_C_2"/>
    <property type="match status" value="1"/>
</dbReference>
<dbReference type="HAMAP" id="MF_01965">
    <property type="entry name" value="NADHX_dehydratase"/>
    <property type="match status" value="1"/>
</dbReference>
<dbReference type="HOGENOM" id="CLU_024853_4_1_0"/>
<evidence type="ECO:0000256" key="10">
    <source>
        <dbReference type="ARBA" id="ARBA00023027"/>
    </source>
</evidence>
<dbReference type="EMBL" id="CP008796">
    <property type="protein sequence ID" value="AIH03379.1"/>
    <property type="molecule type" value="Genomic_DNA"/>
</dbReference>
<evidence type="ECO:0000256" key="4">
    <source>
        <dbReference type="ARBA" id="ARBA00009524"/>
    </source>
</evidence>
<keyword evidence="5 18" id="KW-0479">Metal-binding</keyword>
<dbReference type="SUPFAM" id="SSF53613">
    <property type="entry name" value="Ribokinase-like"/>
    <property type="match status" value="1"/>
</dbReference>
<comment type="catalytic activity">
    <reaction evidence="16 17 19">
        <text>(6S)-NADPHX + ADP = AMP + phosphate + NADPH + H(+)</text>
        <dbReference type="Rhea" id="RHEA:32235"/>
        <dbReference type="ChEBI" id="CHEBI:15378"/>
        <dbReference type="ChEBI" id="CHEBI:43474"/>
        <dbReference type="ChEBI" id="CHEBI:57783"/>
        <dbReference type="ChEBI" id="CHEBI:64076"/>
        <dbReference type="ChEBI" id="CHEBI:456215"/>
        <dbReference type="ChEBI" id="CHEBI:456216"/>
        <dbReference type="EC" id="4.2.1.136"/>
    </reaction>
</comment>
<dbReference type="KEGG" id="tcm:HL41_00185"/>
<dbReference type="InterPro" id="IPR029056">
    <property type="entry name" value="Ribokinase-like"/>
</dbReference>
<evidence type="ECO:0000256" key="16">
    <source>
        <dbReference type="ARBA" id="ARBA00049209"/>
    </source>
</evidence>
<dbReference type="eggNOG" id="COG0062">
    <property type="taxonomic scope" value="Bacteria"/>
</dbReference>
<feature type="binding site" evidence="18">
    <location>
        <position position="170"/>
    </location>
    <ligand>
        <name>K(+)</name>
        <dbReference type="ChEBI" id="CHEBI:29103"/>
    </ligand>
</feature>
<dbReference type="GO" id="GO:0046496">
    <property type="term" value="P:nicotinamide nucleotide metabolic process"/>
    <property type="evidence" value="ECO:0007669"/>
    <property type="project" value="UniProtKB-UniRule"/>
</dbReference>
<comment type="cofactor">
    <cofactor evidence="17">
        <name>Mg(2+)</name>
        <dbReference type="ChEBI" id="CHEBI:18420"/>
    </cofactor>
</comment>
<keyword evidence="13" id="KW-0511">Multifunctional enzyme</keyword>
<feature type="binding site" evidence="18">
    <location>
        <position position="60"/>
    </location>
    <ligand>
        <name>K(+)</name>
        <dbReference type="ChEBI" id="CHEBI:29103"/>
    </ligand>
</feature>
<dbReference type="HAMAP" id="MF_01966">
    <property type="entry name" value="NADHX_epimerase"/>
    <property type="match status" value="1"/>
</dbReference>
<dbReference type="Pfam" id="PF01256">
    <property type="entry name" value="Carb_kinase"/>
    <property type="match status" value="1"/>
</dbReference>
<dbReference type="OrthoDB" id="9806925at2"/>
<name>A0A075WPV4_9BACT</name>
<evidence type="ECO:0000256" key="3">
    <source>
        <dbReference type="ARBA" id="ARBA00006001"/>
    </source>
</evidence>
<evidence type="ECO:0000256" key="12">
    <source>
        <dbReference type="ARBA" id="ARBA00023239"/>
    </source>
</evidence>
<keyword evidence="6 17" id="KW-0547">Nucleotide-binding</keyword>
<evidence type="ECO:0000256" key="11">
    <source>
        <dbReference type="ARBA" id="ARBA00023235"/>
    </source>
</evidence>
<evidence type="ECO:0000256" key="1">
    <source>
        <dbReference type="ARBA" id="ARBA00000013"/>
    </source>
</evidence>